<dbReference type="GO" id="GO:0006753">
    <property type="term" value="P:nucleoside phosphate metabolic process"/>
    <property type="evidence" value="ECO:0007669"/>
    <property type="project" value="TreeGrafter"/>
</dbReference>
<dbReference type="EMBL" id="CP000697">
    <property type="protein sequence ID" value="ABQ29551.1"/>
    <property type="molecule type" value="Genomic_DNA"/>
</dbReference>
<dbReference type="CDD" id="cd24157">
    <property type="entry name" value="NUDIX_GDPMK"/>
    <property type="match status" value="1"/>
</dbReference>
<protein>
    <recommendedName>
        <fullName evidence="5">GDP-mannose pyrophosphatase</fullName>
    </recommendedName>
    <alternativeName>
        <fullName evidence="7">GDP-mannose hydrolase</fullName>
    </alternativeName>
    <alternativeName>
        <fullName evidence="8">GDPMK</fullName>
    </alternativeName>
</protein>
<dbReference type="Gene3D" id="3.90.79.10">
    <property type="entry name" value="Nucleoside Triphosphate Pyrophosphohydrolase"/>
    <property type="match status" value="1"/>
</dbReference>
<accession>A5FVB9</accession>
<comment type="catalytic activity">
    <reaction evidence="1">
        <text>GDP-alpha-D-mannose + H2O = alpha-D-mannose 1-phosphate + GMP + 2 H(+)</text>
        <dbReference type="Rhea" id="RHEA:27978"/>
        <dbReference type="ChEBI" id="CHEBI:15377"/>
        <dbReference type="ChEBI" id="CHEBI:15378"/>
        <dbReference type="ChEBI" id="CHEBI:57527"/>
        <dbReference type="ChEBI" id="CHEBI:58115"/>
        <dbReference type="ChEBI" id="CHEBI:58409"/>
    </reaction>
</comment>
<keyword evidence="6 12" id="KW-0378">Hydrolase</keyword>
<feature type="short sequence motif" description="Nudix box" evidence="10">
    <location>
        <begin position="93"/>
        <end position="114"/>
    </location>
</feature>
<name>A5FVB9_ACICJ</name>
<evidence type="ECO:0000256" key="5">
    <source>
        <dbReference type="ARBA" id="ARBA00016377"/>
    </source>
</evidence>
<dbReference type="RefSeq" id="WP_011941446.1">
    <property type="nucleotide sequence ID" value="NC_009484.1"/>
</dbReference>
<reference evidence="12 13" key="1">
    <citation type="submission" date="2007-05" db="EMBL/GenBank/DDBJ databases">
        <title>Complete sequence of chromosome of Acidiphilium cryptum JF-5.</title>
        <authorList>
            <consortium name="US DOE Joint Genome Institute"/>
            <person name="Copeland A."/>
            <person name="Lucas S."/>
            <person name="Lapidus A."/>
            <person name="Barry K."/>
            <person name="Detter J.C."/>
            <person name="Glavina del Rio T."/>
            <person name="Hammon N."/>
            <person name="Israni S."/>
            <person name="Dalin E."/>
            <person name="Tice H."/>
            <person name="Pitluck S."/>
            <person name="Sims D."/>
            <person name="Brettin T."/>
            <person name="Bruce D."/>
            <person name="Han C."/>
            <person name="Schmutz J."/>
            <person name="Larimer F."/>
            <person name="Land M."/>
            <person name="Hauser L."/>
            <person name="Kyrpides N."/>
            <person name="Kim E."/>
            <person name="Magnuson T."/>
            <person name="Richardson P."/>
        </authorList>
    </citation>
    <scope>NUCLEOTIDE SEQUENCE [LARGE SCALE GENOMIC DNA]</scope>
    <source>
        <strain evidence="12 13">JF-5</strain>
    </source>
</reference>
<dbReference type="InterPro" id="IPR000086">
    <property type="entry name" value="NUDIX_hydrolase_dom"/>
</dbReference>
<dbReference type="PANTHER" id="PTHR11839:SF18">
    <property type="entry name" value="NUDIX HYDROLASE DOMAIN-CONTAINING PROTEIN"/>
    <property type="match status" value="1"/>
</dbReference>
<gene>
    <name evidence="12" type="ordered locus">Acry_0324</name>
</gene>
<evidence type="ECO:0000313" key="13">
    <source>
        <dbReference type="Proteomes" id="UP000000245"/>
    </source>
</evidence>
<evidence type="ECO:0000256" key="7">
    <source>
        <dbReference type="ARBA" id="ARBA00032162"/>
    </source>
</evidence>
<evidence type="ECO:0000259" key="11">
    <source>
        <dbReference type="PROSITE" id="PS51462"/>
    </source>
</evidence>
<proteinExistence type="inferred from homology"/>
<dbReference type="PANTHER" id="PTHR11839">
    <property type="entry name" value="UDP/ADP-SUGAR PYROPHOSPHATASE"/>
    <property type="match status" value="1"/>
</dbReference>
<evidence type="ECO:0000256" key="3">
    <source>
        <dbReference type="ARBA" id="ARBA00007275"/>
    </source>
</evidence>
<feature type="binding site" evidence="9">
    <location>
        <position position="111"/>
    </location>
    <ligand>
        <name>Mg(2+)</name>
        <dbReference type="ChEBI" id="CHEBI:18420"/>
        <label>1</label>
    </ligand>
</feature>
<evidence type="ECO:0000256" key="4">
    <source>
        <dbReference type="ARBA" id="ARBA00011738"/>
    </source>
</evidence>
<dbReference type="SUPFAM" id="SSF55811">
    <property type="entry name" value="Nudix"/>
    <property type="match status" value="1"/>
</dbReference>
<dbReference type="InterPro" id="IPR015797">
    <property type="entry name" value="NUDIX_hydrolase-like_dom_sf"/>
</dbReference>
<keyword evidence="9" id="KW-0479">Metal-binding</keyword>
<dbReference type="KEGG" id="acr:Acry_0324"/>
<dbReference type="PROSITE" id="PS51462">
    <property type="entry name" value="NUDIX"/>
    <property type="match status" value="1"/>
</dbReference>
<dbReference type="GO" id="GO:0019693">
    <property type="term" value="P:ribose phosphate metabolic process"/>
    <property type="evidence" value="ECO:0007669"/>
    <property type="project" value="TreeGrafter"/>
</dbReference>
<feature type="binding site" evidence="9">
    <location>
        <position position="92"/>
    </location>
    <ligand>
        <name>Mg(2+)</name>
        <dbReference type="ChEBI" id="CHEBI:18420"/>
        <label>1</label>
    </ligand>
</feature>
<feature type="domain" description="Nudix hydrolase" evidence="11">
    <location>
        <begin position="51"/>
        <end position="189"/>
    </location>
</feature>
<dbReference type="AlphaFoldDB" id="A5FVB9"/>
<keyword evidence="9" id="KW-0460">Magnesium</keyword>
<dbReference type="GO" id="GO:0046872">
    <property type="term" value="F:metal ion binding"/>
    <property type="evidence" value="ECO:0007669"/>
    <property type="project" value="UniProtKB-KW"/>
</dbReference>
<evidence type="ECO:0000256" key="10">
    <source>
        <dbReference type="PIRSR" id="PIRSR604385-3"/>
    </source>
</evidence>
<comment type="cofactor">
    <cofactor evidence="2 9">
        <name>Mg(2+)</name>
        <dbReference type="ChEBI" id="CHEBI:18420"/>
    </cofactor>
</comment>
<evidence type="ECO:0000256" key="1">
    <source>
        <dbReference type="ARBA" id="ARBA00000847"/>
    </source>
</evidence>
<dbReference type="eggNOG" id="COG0494">
    <property type="taxonomic scope" value="Bacteria"/>
</dbReference>
<sequence length="209" mass="23182">MPSDRPHNLADRVRLRAEALLAAGWGRLTKVTFDWRRSDGRWQTLTREVYDVGNGAAILLYDPARRTVVLVRQFRYPAFAESGDGLVLEAIAGKLDAAHPEARIIAETEEETGYRIAGIRPVFSAYMSPGALTEKLFFFVARYTPADRVAPGGGCPEEGEDIETVELDIDDALRRIETGEIHDAKAIMLLHYAALHLFPPAAPRQEPSP</sequence>
<feature type="binding site" evidence="9">
    <location>
        <position position="107"/>
    </location>
    <ligand>
        <name>Mg(2+)</name>
        <dbReference type="ChEBI" id="CHEBI:18420"/>
        <label>1</label>
    </ligand>
</feature>
<dbReference type="NCBIfam" id="TIGR00052">
    <property type="entry name" value="nudix-type nucleoside diphosphatase, YffH/AdpP family"/>
    <property type="match status" value="1"/>
</dbReference>
<comment type="subunit">
    <text evidence="4">Homodimer.</text>
</comment>
<evidence type="ECO:0000313" key="12">
    <source>
        <dbReference type="EMBL" id="ABQ29551.1"/>
    </source>
</evidence>
<keyword evidence="13" id="KW-1185">Reference proteome</keyword>
<organism evidence="12 13">
    <name type="scientific">Acidiphilium cryptum (strain JF-5)</name>
    <dbReference type="NCBI Taxonomy" id="349163"/>
    <lineage>
        <taxon>Bacteria</taxon>
        <taxon>Pseudomonadati</taxon>
        <taxon>Pseudomonadota</taxon>
        <taxon>Alphaproteobacteria</taxon>
        <taxon>Acetobacterales</taxon>
        <taxon>Acidocellaceae</taxon>
        <taxon>Acidiphilium</taxon>
    </lineage>
</organism>
<feature type="binding site" evidence="9">
    <location>
        <position position="160"/>
    </location>
    <ligand>
        <name>Mg(2+)</name>
        <dbReference type="ChEBI" id="CHEBI:18420"/>
        <label>1</label>
    </ligand>
</feature>
<dbReference type="GO" id="GO:0016818">
    <property type="term" value="F:hydrolase activity, acting on acid anhydrides, in phosphorus-containing anhydrides"/>
    <property type="evidence" value="ECO:0007669"/>
    <property type="project" value="InterPro"/>
</dbReference>
<evidence type="ECO:0000256" key="2">
    <source>
        <dbReference type="ARBA" id="ARBA00001946"/>
    </source>
</evidence>
<dbReference type="STRING" id="349163.Acry_0324"/>
<comment type="similarity">
    <text evidence="3">Belongs to the Nudix hydrolase family. NudK subfamily.</text>
</comment>
<evidence type="ECO:0000256" key="9">
    <source>
        <dbReference type="PIRSR" id="PIRSR604385-2"/>
    </source>
</evidence>
<evidence type="ECO:0000256" key="8">
    <source>
        <dbReference type="ARBA" id="ARBA00032272"/>
    </source>
</evidence>
<dbReference type="InterPro" id="IPR004385">
    <property type="entry name" value="NDP_pyrophosphatase"/>
</dbReference>
<dbReference type="GO" id="GO:0005829">
    <property type="term" value="C:cytosol"/>
    <property type="evidence" value="ECO:0007669"/>
    <property type="project" value="TreeGrafter"/>
</dbReference>
<dbReference type="HOGENOM" id="CLU_062658_6_0_5"/>
<evidence type="ECO:0000256" key="6">
    <source>
        <dbReference type="ARBA" id="ARBA00022801"/>
    </source>
</evidence>
<dbReference type="Proteomes" id="UP000000245">
    <property type="component" value="Chromosome"/>
</dbReference>